<organism evidence="7 8">
    <name type="scientific">Trichosporon asahii var. asahii (strain ATCC 90039 / CBS 2479 / JCM 2466 / KCTC 7840 / NBRC 103889/ NCYC 2677 / UAMH 7654)</name>
    <name type="common">Yeast</name>
    <dbReference type="NCBI Taxonomy" id="1186058"/>
    <lineage>
        <taxon>Eukaryota</taxon>
        <taxon>Fungi</taxon>
        <taxon>Dikarya</taxon>
        <taxon>Basidiomycota</taxon>
        <taxon>Agaricomycotina</taxon>
        <taxon>Tremellomycetes</taxon>
        <taxon>Trichosporonales</taxon>
        <taxon>Trichosporonaceae</taxon>
        <taxon>Trichosporon</taxon>
    </lineage>
</organism>
<evidence type="ECO:0000313" key="8">
    <source>
        <dbReference type="Proteomes" id="UP000002748"/>
    </source>
</evidence>
<dbReference type="RefSeq" id="XP_014183163.1">
    <property type="nucleotide sequence ID" value="XM_014327688.1"/>
</dbReference>
<name>J5TQ71_TRIAS</name>
<comment type="caution">
    <text evidence="7">The sequence shown here is derived from an EMBL/GenBank/DDBJ whole genome shotgun (WGS) entry which is preliminary data.</text>
</comment>
<feature type="compositionally biased region" description="Basic and acidic residues" evidence="5">
    <location>
        <begin position="461"/>
        <end position="471"/>
    </location>
</feature>
<evidence type="ECO:0000256" key="5">
    <source>
        <dbReference type="SAM" id="MobiDB-lite"/>
    </source>
</evidence>
<dbReference type="InterPro" id="IPR000504">
    <property type="entry name" value="RRM_dom"/>
</dbReference>
<dbReference type="Gene3D" id="3.30.70.330">
    <property type="match status" value="3"/>
</dbReference>
<keyword evidence="1" id="KW-0597">Phosphoprotein</keyword>
<dbReference type="HOGENOM" id="CLU_020551_4_0_1"/>
<dbReference type="GeneID" id="25990151"/>
<dbReference type="GO" id="GO:0006397">
    <property type="term" value="P:mRNA processing"/>
    <property type="evidence" value="ECO:0007669"/>
    <property type="project" value="InterPro"/>
</dbReference>
<evidence type="ECO:0000256" key="2">
    <source>
        <dbReference type="ARBA" id="ARBA00022737"/>
    </source>
</evidence>
<dbReference type="InterPro" id="IPR003954">
    <property type="entry name" value="RRM_euk-type"/>
</dbReference>
<dbReference type="CDD" id="cd12285">
    <property type="entry name" value="RRM3_RBM39_like"/>
    <property type="match status" value="1"/>
</dbReference>
<evidence type="ECO:0000256" key="1">
    <source>
        <dbReference type="ARBA" id="ARBA00022553"/>
    </source>
</evidence>
<evidence type="ECO:0000256" key="4">
    <source>
        <dbReference type="PROSITE-ProRule" id="PRU00176"/>
    </source>
</evidence>
<dbReference type="InterPro" id="IPR006509">
    <property type="entry name" value="RBM39_SF"/>
</dbReference>
<evidence type="ECO:0000256" key="3">
    <source>
        <dbReference type="ARBA" id="ARBA00022884"/>
    </source>
</evidence>
<feature type="region of interest" description="Disordered" evidence="5">
    <location>
        <begin position="496"/>
        <end position="517"/>
    </location>
</feature>
<feature type="domain" description="RRM" evidence="6">
    <location>
        <begin position="520"/>
        <end position="605"/>
    </location>
</feature>
<dbReference type="SMART" id="SM00361">
    <property type="entry name" value="RRM_1"/>
    <property type="match status" value="2"/>
</dbReference>
<feature type="region of interest" description="Disordered" evidence="5">
    <location>
        <begin position="1"/>
        <end position="190"/>
    </location>
</feature>
<dbReference type="OrthoDB" id="5411533at2759"/>
<reference evidence="7 8" key="1">
    <citation type="journal article" date="2012" name="Eukaryot. Cell">
        <title>Draft genome sequence of CBS 2479, the standard type strain of Trichosporon asahii.</title>
        <authorList>
            <person name="Yang R.Y."/>
            <person name="Li H.T."/>
            <person name="Zhu H."/>
            <person name="Zhou G.P."/>
            <person name="Wang M."/>
            <person name="Wang L."/>
        </authorList>
    </citation>
    <scope>NUCLEOTIDE SEQUENCE [LARGE SCALE GENOMIC DNA]</scope>
    <source>
        <strain evidence="8">ATCC 90039 / CBS 2479 / JCM 2466 / KCTC 7840 / NCYC 2677 / UAMH 7654</strain>
    </source>
</reference>
<dbReference type="Pfam" id="PF15519">
    <property type="entry name" value="RBM39linker"/>
    <property type="match status" value="1"/>
</dbReference>
<feature type="region of interest" description="Disordered" evidence="5">
    <location>
        <begin position="459"/>
        <end position="481"/>
    </location>
</feature>
<accession>J5TQ71</accession>
<dbReference type="InterPro" id="IPR012677">
    <property type="entry name" value="Nucleotide-bd_a/b_plait_sf"/>
</dbReference>
<feature type="domain" description="RRM" evidence="6">
    <location>
        <begin position="382"/>
        <end position="459"/>
    </location>
</feature>
<dbReference type="Pfam" id="PF00076">
    <property type="entry name" value="RRM_1"/>
    <property type="match status" value="3"/>
</dbReference>
<evidence type="ECO:0000259" key="6">
    <source>
        <dbReference type="PROSITE" id="PS50102"/>
    </source>
</evidence>
<dbReference type="VEuPathDB" id="FungiDB:A1Q1_06639"/>
<proteinExistence type="predicted"/>
<gene>
    <name evidence="7" type="ORF">A1Q1_06639</name>
</gene>
<feature type="domain" description="RRM" evidence="6">
    <location>
        <begin position="244"/>
        <end position="324"/>
    </location>
</feature>
<feature type="compositionally biased region" description="Basic and acidic residues" evidence="5">
    <location>
        <begin position="10"/>
        <end position="22"/>
    </location>
</feature>
<feature type="compositionally biased region" description="Basic and acidic residues" evidence="5">
    <location>
        <begin position="82"/>
        <end position="190"/>
    </location>
</feature>
<dbReference type="AlphaFoldDB" id="J5TQ71"/>
<sequence length="612" mass="72036">MSVSPPHEPQPLRDRTPELTSKREKRHREDDDDDRDRTRRRSHRHDDERDYEREDRDPEDRRRRHYDSDEERDRERRHRRRERESDDDRRRSRDDRDDRSYSRERSGRDRDRERERDRSRHDDRRERDRDDDERSHRSSRRDRDRSGSRDRDRERERRHRDDRDSERARVRAMTREEKERERERRDREMMEERREAARREGVSVPWRSLELTLQRDYHSPRRRRGSSARDEAADLLNEVDSEARSVFVSQLAASLKSSDLGLFFEDKLGPRTVRDARIINDRHSRRSRGIGYVELASTDLVSKALALSGTIVMGIPILVTLTDASSNPDGMNLGAILATLKAERRERRERIQQRRFPPLSPGLQHRLGVDVNAHAEAALPYHRLFIADLAEVLNAEDIRQVFEPFGEIEFVDLHTDVTGTSKGTAYIQFAELNSAQMALDAMNNFELADKTIKVMSVDPPRAPRIEDEERGGGNGRRGGRLDAQGRMDLMYKLARRENPDDSSRSRAPAPQQQERARPTTFLLVSNMFNPDEETERNWDIDLADDVKVEVENKYGHVARIKVDKMSNKGDVYIEFKDIDGAERAQRGLQGRFFGGRSLTAQYINEGLFKSHM</sequence>
<dbReference type="InterPro" id="IPR035979">
    <property type="entry name" value="RBD_domain_sf"/>
</dbReference>
<dbReference type="GO" id="GO:0003723">
    <property type="term" value="F:RNA binding"/>
    <property type="evidence" value="ECO:0007669"/>
    <property type="project" value="UniProtKB-UniRule"/>
</dbReference>
<keyword evidence="3 4" id="KW-0694">RNA-binding</keyword>
<dbReference type="SUPFAM" id="SSF54928">
    <property type="entry name" value="RNA-binding domain, RBD"/>
    <property type="match status" value="2"/>
</dbReference>
<protein>
    <recommendedName>
        <fullName evidence="6">RRM domain-containing protein</fullName>
    </recommendedName>
</protein>
<keyword evidence="2" id="KW-0677">Repeat</keyword>
<dbReference type="GO" id="GO:0005634">
    <property type="term" value="C:nucleus"/>
    <property type="evidence" value="ECO:0007669"/>
    <property type="project" value="InterPro"/>
</dbReference>
<evidence type="ECO:0000313" key="7">
    <source>
        <dbReference type="EMBL" id="EJT52101.1"/>
    </source>
</evidence>
<dbReference type="PROSITE" id="PS50102">
    <property type="entry name" value="RRM"/>
    <property type="match status" value="3"/>
</dbReference>
<dbReference type="InterPro" id="IPR029123">
    <property type="entry name" value="RBM39_linker"/>
</dbReference>
<feature type="compositionally biased region" description="Basic and acidic residues" evidence="5">
    <location>
        <begin position="44"/>
        <end position="61"/>
    </location>
</feature>
<dbReference type="EMBL" id="ALBS01000034">
    <property type="protein sequence ID" value="EJT52101.1"/>
    <property type="molecule type" value="Genomic_DNA"/>
</dbReference>
<dbReference type="SMART" id="SM00360">
    <property type="entry name" value="RRM"/>
    <property type="match status" value="3"/>
</dbReference>
<dbReference type="KEGG" id="tasa:A1Q1_06639"/>
<dbReference type="Proteomes" id="UP000002748">
    <property type="component" value="Unassembled WGS sequence"/>
</dbReference>
<dbReference type="PANTHER" id="PTHR48036">
    <property type="entry name" value="SPLICING FACTOR (PAD-1), PUTATIVE (AFU_ORTHOLOGUE AFUA_1G15810)-RELATED"/>
    <property type="match status" value="1"/>
</dbReference>